<feature type="domain" description="Nudix hydrolase" evidence="12">
    <location>
        <begin position="567"/>
        <end position="704"/>
    </location>
</feature>
<evidence type="ECO:0000259" key="12">
    <source>
        <dbReference type="PROSITE" id="PS51462"/>
    </source>
</evidence>
<dbReference type="PROSITE" id="PS51462">
    <property type="entry name" value="NUDIX"/>
    <property type="match status" value="1"/>
</dbReference>
<dbReference type="InterPro" id="IPR009080">
    <property type="entry name" value="tRNAsynth_Ia_anticodon-bd"/>
</dbReference>
<keyword evidence="2 10" id="KW-0963">Cytoplasm</keyword>
<dbReference type="PROSITE" id="PS00893">
    <property type="entry name" value="NUDIX_BOX"/>
    <property type="match status" value="1"/>
</dbReference>
<dbReference type="Pfam" id="PF13603">
    <property type="entry name" value="tRNA-synt_1_2"/>
    <property type="match status" value="1"/>
</dbReference>
<dbReference type="EC" id="6.1.1.4" evidence="10"/>
<evidence type="ECO:0000256" key="6">
    <source>
        <dbReference type="ARBA" id="ARBA00022840"/>
    </source>
</evidence>
<keyword evidence="3 10" id="KW-0436">Ligase</keyword>
<dbReference type="Gene3D" id="3.40.50.620">
    <property type="entry name" value="HUPs"/>
    <property type="match status" value="2"/>
</dbReference>
<evidence type="ECO:0000256" key="11">
    <source>
        <dbReference type="SAM" id="MobiDB-lite"/>
    </source>
</evidence>
<dbReference type="Pfam" id="PF08264">
    <property type="entry name" value="Anticodon_1"/>
    <property type="match status" value="1"/>
</dbReference>
<evidence type="ECO:0000256" key="9">
    <source>
        <dbReference type="ARBA" id="ARBA00047469"/>
    </source>
</evidence>
<dbReference type="InterPro" id="IPR000086">
    <property type="entry name" value="NUDIX_hydrolase_dom"/>
</dbReference>
<dbReference type="FunFam" id="1.10.730.10:FF:000011">
    <property type="entry name" value="Leucine--tRNA ligase chloroplastic/mitochondrial"/>
    <property type="match status" value="1"/>
</dbReference>
<dbReference type="SUPFAM" id="SSF55811">
    <property type="entry name" value="Nudix"/>
    <property type="match status" value="1"/>
</dbReference>
<keyword evidence="4 10" id="KW-0547">Nucleotide-binding</keyword>
<dbReference type="Gene3D" id="1.10.730.10">
    <property type="entry name" value="Isoleucyl-tRNA Synthetase, Domain 1"/>
    <property type="match status" value="1"/>
</dbReference>
<evidence type="ECO:0000256" key="2">
    <source>
        <dbReference type="ARBA" id="ARBA00022490"/>
    </source>
</evidence>
<dbReference type="PRINTS" id="PR00985">
    <property type="entry name" value="TRNASYNTHLEU"/>
</dbReference>
<dbReference type="InterPro" id="IPR002300">
    <property type="entry name" value="aa-tRNA-synth_Ia"/>
</dbReference>
<dbReference type="Proteomes" id="UP000034789">
    <property type="component" value="Unassembled WGS sequence"/>
</dbReference>
<dbReference type="FunFam" id="3.40.50.620:FF:000077">
    <property type="entry name" value="Leucine--tRNA ligase"/>
    <property type="match status" value="1"/>
</dbReference>
<dbReference type="Pfam" id="PF06821">
    <property type="entry name" value="Ser_hydrolase"/>
    <property type="match status" value="1"/>
</dbReference>
<feature type="region of interest" description="Disordered" evidence="11">
    <location>
        <begin position="972"/>
        <end position="997"/>
    </location>
</feature>
<feature type="compositionally biased region" description="Basic and acidic residues" evidence="11">
    <location>
        <begin position="988"/>
        <end position="997"/>
    </location>
</feature>
<accession>A0A0G1YVA6</accession>
<dbReference type="HAMAP" id="MF_00049_B">
    <property type="entry name" value="Leu_tRNA_synth_B"/>
    <property type="match status" value="1"/>
</dbReference>
<comment type="caution">
    <text evidence="13">The sequence shown here is derived from an EMBL/GenBank/DDBJ whole genome shotgun (WGS) entry which is preliminary data.</text>
</comment>
<dbReference type="SUPFAM" id="SSF50677">
    <property type="entry name" value="ValRS/IleRS/LeuRS editing domain"/>
    <property type="match status" value="1"/>
</dbReference>
<dbReference type="InterPro" id="IPR013155">
    <property type="entry name" value="M/V/L/I-tRNA-synth_anticd-bd"/>
</dbReference>
<evidence type="ECO:0000256" key="1">
    <source>
        <dbReference type="ARBA" id="ARBA00005594"/>
    </source>
</evidence>
<dbReference type="GO" id="GO:0004823">
    <property type="term" value="F:leucine-tRNA ligase activity"/>
    <property type="evidence" value="ECO:0007669"/>
    <property type="project" value="UniProtKB-UniRule"/>
</dbReference>
<name>A0A0G1YVA6_9BACT</name>
<comment type="caution">
    <text evidence="10">Lacks conserved residue(s) required for the propagation of feature annotation.</text>
</comment>
<evidence type="ECO:0000256" key="4">
    <source>
        <dbReference type="ARBA" id="ARBA00022741"/>
    </source>
</evidence>
<feature type="binding site" evidence="10">
    <location>
        <position position="913"/>
    </location>
    <ligand>
        <name>ATP</name>
        <dbReference type="ChEBI" id="CHEBI:30616"/>
    </ligand>
</feature>
<dbReference type="SUPFAM" id="SSF47323">
    <property type="entry name" value="Anticodon-binding domain of a subclass of class I aminoacyl-tRNA synthetases"/>
    <property type="match status" value="1"/>
</dbReference>
<dbReference type="InterPro" id="IPR010662">
    <property type="entry name" value="RBBP9/YdeN"/>
</dbReference>
<dbReference type="AlphaFoldDB" id="A0A0G1YVA6"/>
<gene>
    <name evidence="10" type="primary">leuS</name>
    <name evidence="13" type="ORF">UY98_C0022G0004</name>
</gene>
<dbReference type="CDD" id="cd02883">
    <property type="entry name" value="NUDIX_Hydrolase"/>
    <property type="match status" value="1"/>
</dbReference>
<dbReference type="Gene3D" id="3.40.50.1820">
    <property type="entry name" value="alpha/beta hydrolase"/>
    <property type="match status" value="1"/>
</dbReference>
<dbReference type="GO" id="GO:0005524">
    <property type="term" value="F:ATP binding"/>
    <property type="evidence" value="ECO:0007669"/>
    <property type="project" value="UniProtKB-UniRule"/>
</dbReference>
<evidence type="ECO:0000256" key="8">
    <source>
        <dbReference type="ARBA" id="ARBA00023146"/>
    </source>
</evidence>
<protein>
    <recommendedName>
        <fullName evidence="10">Leucine--tRNA ligase</fullName>
        <ecNumber evidence="10">6.1.1.4</ecNumber>
    </recommendedName>
    <alternativeName>
        <fullName evidence="10">Leucyl-tRNA synthetase</fullName>
        <shortName evidence="10">LeuRS</shortName>
    </alternativeName>
</protein>
<dbReference type="Gene3D" id="3.10.20.590">
    <property type="match status" value="1"/>
</dbReference>
<dbReference type="InterPro" id="IPR014729">
    <property type="entry name" value="Rossmann-like_a/b/a_fold"/>
</dbReference>
<keyword evidence="5" id="KW-0378">Hydrolase</keyword>
<dbReference type="CDD" id="cd07958">
    <property type="entry name" value="Anticodon_Ia_Leu_BEm"/>
    <property type="match status" value="1"/>
</dbReference>
<dbReference type="InterPro" id="IPR002302">
    <property type="entry name" value="Leu-tRNA-ligase"/>
</dbReference>
<proteinExistence type="inferred from homology"/>
<dbReference type="GO" id="GO:0006429">
    <property type="term" value="P:leucyl-tRNA aminoacylation"/>
    <property type="evidence" value="ECO:0007669"/>
    <property type="project" value="UniProtKB-UniRule"/>
</dbReference>
<dbReference type="SUPFAM" id="SSF53474">
    <property type="entry name" value="alpha/beta-Hydrolases"/>
    <property type="match status" value="1"/>
</dbReference>
<reference evidence="13 14" key="1">
    <citation type="journal article" date="2015" name="Nature">
        <title>rRNA introns, odd ribosomes, and small enigmatic genomes across a large radiation of phyla.</title>
        <authorList>
            <person name="Brown C.T."/>
            <person name="Hug L.A."/>
            <person name="Thomas B.C."/>
            <person name="Sharon I."/>
            <person name="Castelle C.J."/>
            <person name="Singh A."/>
            <person name="Wilkins M.J."/>
            <person name="Williams K.H."/>
            <person name="Banfield J.F."/>
        </authorList>
    </citation>
    <scope>NUCLEOTIDE SEQUENCE [LARGE SCALE GENOMIC DNA]</scope>
</reference>
<organism evidence="13 14">
    <name type="scientific">Candidatus Kaiserbacteria bacterium GW2011_GWA2_58_9</name>
    <dbReference type="NCBI Taxonomy" id="1618672"/>
    <lineage>
        <taxon>Bacteria</taxon>
        <taxon>Candidatus Kaiseribacteriota</taxon>
    </lineage>
</organism>
<keyword evidence="8 10" id="KW-0030">Aminoacyl-tRNA synthetase</keyword>
<dbReference type="InterPro" id="IPR029058">
    <property type="entry name" value="AB_hydrolase_fold"/>
</dbReference>
<dbReference type="PATRIC" id="fig|1618672.3.peg.397"/>
<dbReference type="Pfam" id="PF00133">
    <property type="entry name" value="tRNA-synt_1"/>
    <property type="match status" value="2"/>
</dbReference>
<dbReference type="GO" id="GO:0005829">
    <property type="term" value="C:cytosol"/>
    <property type="evidence" value="ECO:0007669"/>
    <property type="project" value="TreeGrafter"/>
</dbReference>
<evidence type="ECO:0000256" key="5">
    <source>
        <dbReference type="ARBA" id="ARBA00022801"/>
    </source>
</evidence>
<dbReference type="FunFam" id="3.40.50.620:FF:000056">
    <property type="entry name" value="Leucine--tRNA ligase"/>
    <property type="match status" value="1"/>
</dbReference>
<dbReference type="Pfam" id="PF00293">
    <property type="entry name" value="NUDIX"/>
    <property type="match status" value="1"/>
</dbReference>
<dbReference type="Gene3D" id="3.90.740.10">
    <property type="entry name" value="Valyl/Leucyl/Isoleucyl-tRNA synthetase, editing domain"/>
    <property type="match status" value="1"/>
</dbReference>
<dbReference type="InterPro" id="IPR020084">
    <property type="entry name" value="NUDIX_hydrolase_CS"/>
</dbReference>
<keyword evidence="6 10" id="KW-0067">ATP-binding</keyword>
<evidence type="ECO:0000313" key="14">
    <source>
        <dbReference type="Proteomes" id="UP000034789"/>
    </source>
</evidence>
<comment type="subcellular location">
    <subcellularLocation>
        <location evidence="10">Cytoplasm</location>
    </subcellularLocation>
</comment>
<comment type="similarity">
    <text evidence="1 10">Belongs to the class-I aminoacyl-tRNA synthetase family.</text>
</comment>
<dbReference type="SUPFAM" id="SSF52374">
    <property type="entry name" value="Nucleotidylyl transferase"/>
    <property type="match status" value="1"/>
</dbReference>
<dbReference type="EMBL" id="LCSD01000022">
    <property type="protein sequence ID" value="KKW47100.1"/>
    <property type="molecule type" value="Genomic_DNA"/>
</dbReference>
<dbReference type="InterPro" id="IPR001412">
    <property type="entry name" value="aa-tRNA-synth_I_CS"/>
</dbReference>
<dbReference type="PANTHER" id="PTHR43740:SF2">
    <property type="entry name" value="LEUCINE--TRNA LIGASE, MITOCHONDRIAL"/>
    <property type="match status" value="1"/>
</dbReference>
<dbReference type="GO" id="GO:0002161">
    <property type="term" value="F:aminoacyl-tRNA deacylase activity"/>
    <property type="evidence" value="ECO:0007669"/>
    <property type="project" value="InterPro"/>
</dbReference>
<dbReference type="InterPro" id="IPR025709">
    <property type="entry name" value="Leu_tRNA-synth_edit"/>
</dbReference>
<keyword evidence="7 10" id="KW-0648">Protein biosynthesis</keyword>
<dbReference type="InterPro" id="IPR009008">
    <property type="entry name" value="Val/Leu/Ile-tRNA-synth_edit"/>
</dbReference>
<comment type="catalytic activity">
    <reaction evidence="9 10">
        <text>tRNA(Leu) + L-leucine + ATP = L-leucyl-tRNA(Leu) + AMP + diphosphate</text>
        <dbReference type="Rhea" id="RHEA:11688"/>
        <dbReference type="Rhea" id="RHEA-COMP:9613"/>
        <dbReference type="Rhea" id="RHEA-COMP:9622"/>
        <dbReference type="ChEBI" id="CHEBI:30616"/>
        <dbReference type="ChEBI" id="CHEBI:33019"/>
        <dbReference type="ChEBI" id="CHEBI:57427"/>
        <dbReference type="ChEBI" id="CHEBI:78442"/>
        <dbReference type="ChEBI" id="CHEBI:78494"/>
        <dbReference type="ChEBI" id="CHEBI:456215"/>
        <dbReference type="EC" id="6.1.1.4"/>
    </reaction>
</comment>
<evidence type="ECO:0000256" key="10">
    <source>
        <dbReference type="HAMAP-Rule" id="MF_00049"/>
    </source>
</evidence>
<dbReference type="InterPro" id="IPR015797">
    <property type="entry name" value="NUDIX_hydrolase-like_dom_sf"/>
</dbReference>
<evidence type="ECO:0000256" key="3">
    <source>
        <dbReference type="ARBA" id="ARBA00022598"/>
    </source>
</evidence>
<dbReference type="PROSITE" id="PS00178">
    <property type="entry name" value="AA_TRNA_LIGASE_I"/>
    <property type="match status" value="1"/>
</dbReference>
<evidence type="ECO:0000256" key="7">
    <source>
        <dbReference type="ARBA" id="ARBA00022917"/>
    </source>
</evidence>
<dbReference type="PANTHER" id="PTHR43740">
    <property type="entry name" value="LEUCYL-TRNA SYNTHETASE"/>
    <property type="match status" value="1"/>
</dbReference>
<sequence length="1155" mass="131182">MRKYDHKKIEKKWQREWQKKEIYRSKENPRKPKSYVLDMFPYPSGEGLHVGHPKGYIATDVYARHKRMTGHSVLHPMGWDAFGLPAENFAIQNKVHPRAAVAKNIARFKEQLSTIGLDYDWSREINTTDPSYYKWTQWIFLKLLEKGLAYESNEPINWCPKCQTGLSNEDLDGNACERCGTIVEKRPMRQWMLRITDYAERLLNDLSHLPEWQEHIKESQRNWIGRSEGAEIDFPLEFENTTAPKPNYLLLHGYKESPIGAFIPWLNGELERRGLKVQVPELPNSWNPKETEQVKKVLDTCTIDERTIIVGHSLGGAIALKVLEKINRPIAGLMLVASAVNAKFPGAVERPYQKHFNWDVDYARIRKLAGFSVILSDLQEGTRRIPYLKFLAKELGARLVEGNAEEKHFMGKEEPMVLNALLPSITVFTTRADTLFGATYMVLAPEHPWVRLAIQQKGLLKNEDEIVRYIALSDKKTELERITEQKKKTGVRLEGVEAVNPATGKKIPIFIADYVLAHYGTGAIMAVPAHDERDFEFAKKFKLPIVEVIEPLAVRTTGLDAVHADGPFHDRPAILAFVKHWSEDKYLAVRYKPTDTRGCVSGGIDEGEEPIATAQREIREETGYVHTSLVRKLGGTIHGKYYSVVRKWNTFAHYTPFLFTLDDDTCEQVSEKEKADHEITWLTKKEMDEFINHEDMRIAWVRINGRACYEGEGILANSGEFSGMESAEARKAITGKLGRAKVTYKLRDWVFSRQRYWGEPIPVIHCAKCGVVPVPEKDLPVKLPEVNSYQPTGTGHSPLASIAKWVNVRCPKCKGPGTRETNTMPQWAGSSWYYLRYMDPNNKKALVDKKKEKYWAPVDTYVGGAEHATRHLIYARFWHKFLHDIGVVSTPEPFMRLISVGLIQAPDGKKMSKRYGNVINPDDIVKAYGADTLRMYEMFMGPFTDSIAWSTESMIGARRFLERVWRLGQRANPSTTSSLRSDGYGAGNEERGAEGTERQLHKTILKVGSDIESFKFNTAIAAMMTFTNVAEKEGINKDQFVRFLKILAPFAPHMTEELWSSFAKATKDKRGARKMRSIHTEKWPSYDVSKLKDETVRIAVQINGKTRGEASVAADADKEAQEAAARGAVAARLDGKQVVRTIVVPGRLVNLIVSD</sequence>
<evidence type="ECO:0000313" key="13">
    <source>
        <dbReference type="EMBL" id="KKW47100.1"/>
    </source>
</evidence>